<evidence type="ECO:0000313" key="3">
    <source>
        <dbReference type="Proteomes" id="UP001597304"/>
    </source>
</evidence>
<gene>
    <name evidence="2" type="ORF">ACFSF0_19645</name>
</gene>
<reference evidence="3" key="1">
    <citation type="journal article" date="2019" name="Int. J. Syst. Evol. Microbiol.">
        <title>The Global Catalogue of Microorganisms (GCM) 10K type strain sequencing project: providing services to taxonomists for standard genome sequencing and annotation.</title>
        <authorList>
            <consortium name="The Broad Institute Genomics Platform"/>
            <consortium name="The Broad Institute Genome Sequencing Center for Infectious Disease"/>
            <person name="Wu L."/>
            <person name="Ma J."/>
        </authorList>
    </citation>
    <scope>NUCLEOTIDE SEQUENCE [LARGE SCALE GENOMIC DNA]</scope>
    <source>
        <strain evidence="3">LMG 29247</strain>
    </source>
</reference>
<accession>A0ABW4KZG3</accession>
<dbReference type="InterPro" id="IPR049241">
    <property type="entry name" value="DUF6876"/>
</dbReference>
<organism evidence="2 3">
    <name type="scientific">Ottowia flava</name>
    <dbReference type="NCBI Taxonomy" id="2675430"/>
    <lineage>
        <taxon>Bacteria</taxon>
        <taxon>Pseudomonadati</taxon>
        <taxon>Pseudomonadota</taxon>
        <taxon>Betaproteobacteria</taxon>
        <taxon>Burkholderiales</taxon>
        <taxon>Comamonadaceae</taxon>
        <taxon>Ottowia</taxon>
    </lineage>
</organism>
<dbReference type="EMBL" id="JBHUEJ010000049">
    <property type="protein sequence ID" value="MFD1712816.1"/>
    <property type="molecule type" value="Genomic_DNA"/>
</dbReference>
<evidence type="ECO:0000259" key="1">
    <source>
        <dbReference type="Pfam" id="PF21781"/>
    </source>
</evidence>
<keyword evidence="3" id="KW-1185">Reference proteome</keyword>
<dbReference type="Proteomes" id="UP001597304">
    <property type="component" value="Unassembled WGS sequence"/>
</dbReference>
<comment type="caution">
    <text evidence="2">The sequence shown here is derived from an EMBL/GenBank/DDBJ whole genome shotgun (WGS) entry which is preliminary data.</text>
</comment>
<dbReference type="RefSeq" id="WP_147914701.1">
    <property type="nucleotide sequence ID" value="NZ_JBHUEJ010000049.1"/>
</dbReference>
<feature type="domain" description="DUF6876" evidence="1">
    <location>
        <begin position="7"/>
        <end position="159"/>
    </location>
</feature>
<proteinExistence type="predicted"/>
<sequence>MDTTEDLAALLSQHTNSEQIYHHPDVASFCYTEGAKAFFQHAGAGAAWLRDLLATNARVRDGVMAAPYPCKVLMIVTDSRSRADAGQSLGSGQRSALITVSEELEWDYMCDDEHAGLGVPSSVFFGAEIDDTDCPVGAWTFYLASTDGRKGMILALASEVA</sequence>
<dbReference type="Pfam" id="PF21781">
    <property type="entry name" value="DUF6876"/>
    <property type="match status" value="1"/>
</dbReference>
<evidence type="ECO:0000313" key="2">
    <source>
        <dbReference type="EMBL" id="MFD1712816.1"/>
    </source>
</evidence>
<protein>
    <submittedName>
        <fullName evidence="2">DUF6876 family protein</fullName>
    </submittedName>
</protein>
<name>A0ABW4KZG3_9BURK</name>